<dbReference type="Pfam" id="PF12937">
    <property type="entry name" value="F-box-like"/>
    <property type="match status" value="1"/>
</dbReference>
<dbReference type="Proteomes" id="UP001313282">
    <property type="component" value="Unassembled WGS sequence"/>
</dbReference>
<comment type="caution">
    <text evidence="2">The sequence shown here is derived from an EMBL/GenBank/DDBJ whole genome shotgun (WGS) entry which is preliminary data.</text>
</comment>
<proteinExistence type="predicted"/>
<dbReference type="SUPFAM" id="SSF81383">
    <property type="entry name" value="F-box domain"/>
    <property type="match status" value="1"/>
</dbReference>
<name>A0AAN8MSC1_9PEZI</name>
<organism evidence="2 3">
    <name type="scientific">Orbilia javanica</name>
    <dbReference type="NCBI Taxonomy" id="47235"/>
    <lineage>
        <taxon>Eukaryota</taxon>
        <taxon>Fungi</taxon>
        <taxon>Dikarya</taxon>
        <taxon>Ascomycota</taxon>
        <taxon>Pezizomycotina</taxon>
        <taxon>Orbiliomycetes</taxon>
        <taxon>Orbiliales</taxon>
        <taxon>Orbiliaceae</taxon>
        <taxon>Orbilia</taxon>
    </lineage>
</organism>
<sequence>MEATADHPDLSPLEQLPQELLSDIIEHLEPKAMVSLVRVSKRLYNATRPHIWHTLRSPQPVLHWAPNGGKTGICKLDKIAEDIGVDAMGFVHVKRLLLKGGDLKKYDVWGGSSGMGFDGLLKMLSDLLLAGKIQLQQVELCWCDIYQPSRGALKLLSTLQRYKELNLPQRPSIIAKMKDFADRKDYFTFPSEFFALECITSLQLGCGKGVREITTRSSRMEETIADIELFTKTLQGTHFLQYLSIGWKDSIVDSPSAVLQLPELEDLQSAITNLKHLRGLGLTGYLFHPTFLIIPPENTKQLTIKQEVSIEWWRKFAQCEFVGLEHLTMYTHHVGTEETSQWLSGEEEEVIFRQSADEFVFLLGDLAISGLKRFSTFSEWYYCPDDFLDLLRKKNPGLQEVRRYDENRDI</sequence>
<dbReference type="PROSITE" id="PS50181">
    <property type="entry name" value="FBOX"/>
    <property type="match status" value="1"/>
</dbReference>
<dbReference type="EMBL" id="JAVHNR010000004">
    <property type="protein sequence ID" value="KAK6344850.1"/>
    <property type="molecule type" value="Genomic_DNA"/>
</dbReference>
<feature type="domain" description="F-box" evidence="1">
    <location>
        <begin position="10"/>
        <end position="55"/>
    </location>
</feature>
<dbReference type="InterPro" id="IPR001810">
    <property type="entry name" value="F-box_dom"/>
</dbReference>
<dbReference type="AlphaFoldDB" id="A0AAN8MSC1"/>
<dbReference type="SMART" id="SM00256">
    <property type="entry name" value="FBOX"/>
    <property type="match status" value="1"/>
</dbReference>
<evidence type="ECO:0000313" key="2">
    <source>
        <dbReference type="EMBL" id="KAK6344850.1"/>
    </source>
</evidence>
<protein>
    <recommendedName>
        <fullName evidence="1">F-box domain-containing protein</fullName>
    </recommendedName>
</protein>
<accession>A0AAN8MSC1</accession>
<gene>
    <name evidence="2" type="ORF">TWF718_006802</name>
</gene>
<dbReference type="InterPro" id="IPR036047">
    <property type="entry name" value="F-box-like_dom_sf"/>
</dbReference>
<evidence type="ECO:0000313" key="3">
    <source>
        <dbReference type="Proteomes" id="UP001313282"/>
    </source>
</evidence>
<reference evidence="2 3" key="1">
    <citation type="submission" date="2019-10" db="EMBL/GenBank/DDBJ databases">
        <authorList>
            <person name="Palmer J.M."/>
        </authorList>
    </citation>
    <scope>NUCLEOTIDE SEQUENCE [LARGE SCALE GENOMIC DNA]</scope>
    <source>
        <strain evidence="2 3">TWF718</strain>
    </source>
</reference>
<evidence type="ECO:0000259" key="1">
    <source>
        <dbReference type="PROSITE" id="PS50181"/>
    </source>
</evidence>
<keyword evidence="3" id="KW-1185">Reference proteome</keyword>